<evidence type="ECO:0000256" key="4">
    <source>
        <dbReference type="SAM" id="MobiDB-lite"/>
    </source>
</evidence>
<proteinExistence type="inferred from homology"/>
<feature type="region of interest" description="Disordered" evidence="4">
    <location>
        <begin position="70"/>
        <end position="110"/>
    </location>
</feature>
<keyword evidence="7" id="KW-1185">Reference proteome</keyword>
<feature type="compositionally biased region" description="Low complexity" evidence="4">
    <location>
        <begin position="84"/>
        <end position="107"/>
    </location>
</feature>
<dbReference type="InterPro" id="IPR036191">
    <property type="entry name" value="RRF_sf"/>
</dbReference>
<reference evidence="6 7" key="1">
    <citation type="submission" date="2024-07" db="EMBL/GenBank/DDBJ databases">
        <title>Draft sequence of the Neodothiora populina.</title>
        <authorList>
            <person name="Drown D.D."/>
            <person name="Schuette U.S."/>
            <person name="Buechlein A.B."/>
            <person name="Rusch D.R."/>
            <person name="Winton L.W."/>
            <person name="Adams G.A."/>
        </authorList>
    </citation>
    <scope>NUCLEOTIDE SEQUENCE [LARGE SCALE GENOMIC DNA]</scope>
    <source>
        <strain evidence="6 7">CPC 39397</strain>
    </source>
</reference>
<feature type="compositionally biased region" description="Low complexity" evidence="4">
    <location>
        <begin position="183"/>
        <end position="195"/>
    </location>
</feature>
<dbReference type="InterPro" id="IPR002661">
    <property type="entry name" value="Ribosome_recyc_fac"/>
</dbReference>
<protein>
    <recommendedName>
        <fullName evidence="5">Ribosome recycling factor domain-containing protein</fullName>
    </recommendedName>
</protein>
<dbReference type="Proteomes" id="UP001562354">
    <property type="component" value="Unassembled WGS sequence"/>
</dbReference>
<feature type="domain" description="Ribosome recycling factor" evidence="5">
    <location>
        <begin position="127"/>
        <end position="333"/>
    </location>
</feature>
<evidence type="ECO:0000313" key="6">
    <source>
        <dbReference type="EMBL" id="KAL1296693.1"/>
    </source>
</evidence>
<dbReference type="PANTHER" id="PTHR20982">
    <property type="entry name" value="RIBOSOME RECYCLING FACTOR"/>
    <property type="match status" value="1"/>
</dbReference>
<dbReference type="SUPFAM" id="SSF55194">
    <property type="entry name" value="Ribosome recycling factor, RRF"/>
    <property type="match status" value="1"/>
</dbReference>
<dbReference type="Gene3D" id="1.10.132.20">
    <property type="entry name" value="Ribosome-recycling factor"/>
    <property type="match status" value="1"/>
</dbReference>
<comment type="function">
    <text evidence="3">Necessary for protein synthesis in mitochondria. Functions as a ribosome recycling factor in mitochondria.</text>
</comment>
<dbReference type="GeneID" id="95973872"/>
<organism evidence="6 7">
    <name type="scientific">Neodothiora populina</name>
    <dbReference type="NCBI Taxonomy" id="2781224"/>
    <lineage>
        <taxon>Eukaryota</taxon>
        <taxon>Fungi</taxon>
        <taxon>Dikarya</taxon>
        <taxon>Ascomycota</taxon>
        <taxon>Pezizomycotina</taxon>
        <taxon>Dothideomycetes</taxon>
        <taxon>Dothideomycetidae</taxon>
        <taxon>Dothideales</taxon>
        <taxon>Dothioraceae</taxon>
        <taxon>Neodothiora</taxon>
    </lineage>
</organism>
<dbReference type="PANTHER" id="PTHR20982:SF3">
    <property type="entry name" value="MITOCHONDRIAL RIBOSOME RECYCLING FACTOR PSEUDO 1"/>
    <property type="match status" value="1"/>
</dbReference>
<name>A0ABR3P1V4_9PEZI</name>
<evidence type="ECO:0000313" key="7">
    <source>
        <dbReference type="Proteomes" id="UP001562354"/>
    </source>
</evidence>
<evidence type="ECO:0000256" key="2">
    <source>
        <dbReference type="ARBA" id="ARBA00022917"/>
    </source>
</evidence>
<evidence type="ECO:0000256" key="1">
    <source>
        <dbReference type="ARBA" id="ARBA00005912"/>
    </source>
</evidence>
<keyword evidence="2" id="KW-0648">Protein biosynthesis</keyword>
<comment type="similarity">
    <text evidence="1">Belongs to the RRF family.</text>
</comment>
<comment type="caution">
    <text evidence="6">The sequence shown here is derived from an EMBL/GenBank/DDBJ whole genome shotgun (WGS) entry which is preliminary data.</text>
</comment>
<gene>
    <name evidence="6" type="ORF">AAFC00_000169</name>
</gene>
<dbReference type="Pfam" id="PF01765">
    <property type="entry name" value="RRF"/>
    <property type="match status" value="1"/>
</dbReference>
<dbReference type="RefSeq" id="XP_069196375.1">
    <property type="nucleotide sequence ID" value="XM_069340965.1"/>
</dbReference>
<evidence type="ECO:0000256" key="3">
    <source>
        <dbReference type="ARBA" id="ARBA00024909"/>
    </source>
</evidence>
<evidence type="ECO:0000259" key="5">
    <source>
        <dbReference type="Pfam" id="PF01765"/>
    </source>
</evidence>
<dbReference type="EMBL" id="JBFMKM010000018">
    <property type="protein sequence ID" value="KAL1296693.1"/>
    <property type="molecule type" value="Genomic_DNA"/>
</dbReference>
<feature type="region of interest" description="Disordered" evidence="4">
    <location>
        <begin position="156"/>
        <end position="199"/>
    </location>
</feature>
<accession>A0ABR3P1V4</accession>
<sequence>MQASRRIVVCVPASAVGHGRAGAAGAAGAARVVGETTGLIPRRTCRFQPGRQLAPAATICIRSFSQTTHVQKKGGKAAREASRSESTSPSSSKSSSSSSPSTVAAAADDPSDFTTLEADISKAIERLKSDLSKLRSGGRFNPEVLEGLRVHLHSASSSAGAGHHHDEKGSAGKHSKSGKESDSASAAAASQTTTTVKLSDVSHVVPKGRTVQILVNESDYLKPVTSAIQSSSLNLTPQPDPTGQNALMLVLQIPPPTAESRKQAINAASKAGESANTAIRNARGAQQKKIRAAEKAKSVRPDDLKKIGVAMEKVVEKGTAEVKRVVEGARKALDV</sequence>
<dbReference type="InterPro" id="IPR023584">
    <property type="entry name" value="Ribosome_recyc_fac_dom"/>
</dbReference>